<feature type="compositionally biased region" description="Low complexity" evidence="1">
    <location>
        <begin position="332"/>
        <end position="354"/>
    </location>
</feature>
<feature type="region of interest" description="Disordered" evidence="1">
    <location>
        <begin position="163"/>
        <end position="198"/>
    </location>
</feature>
<dbReference type="EMBL" id="SMOL01000160">
    <property type="protein sequence ID" value="KAB2625519.1"/>
    <property type="molecule type" value="Genomic_DNA"/>
</dbReference>
<reference evidence="2 3" key="3">
    <citation type="submission" date="2019-11" db="EMBL/GenBank/DDBJ databases">
        <title>A de novo genome assembly of a pear dwarfing rootstock.</title>
        <authorList>
            <person name="Wang F."/>
            <person name="Wang J."/>
            <person name="Li S."/>
            <person name="Zhang Y."/>
            <person name="Fang M."/>
            <person name="Ma L."/>
            <person name="Zhao Y."/>
            <person name="Jiang S."/>
        </authorList>
    </citation>
    <scope>NUCLEOTIDE SEQUENCE [LARGE SCALE GENOMIC DNA]</scope>
    <source>
        <strain evidence="2">S2</strain>
        <tissue evidence="2">Leaf</tissue>
    </source>
</reference>
<evidence type="ECO:0000313" key="3">
    <source>
        <dbReference type="Proteomes" id="UP000327157"/>
    </source>
</evidence>
<evidence type="ECO:0000256" key="1">
    <source>
        <dbReference type="SAM" id="MobiDB-lite"/>
    </source>
</evidence>
<feature type="compositionally biased region" description="Polar residues" evidence="1">
    <location>
        <begin position="355"/>
        <end position="367"/>
    </location>
</feature>
<protein>
    <submittedName>
        <fullName evidence="2">Uncharacterized protein</fullName>
    </submittedName>
</protein>
<organism evidence="2 3">
    <name type="scientific">Pyrus ussuriensis x Pyrus communis</name>
    <dbReference type="NCBI Taxonomy" id="2448454"/>
    <lineage>
        <taxon>Eukaryota</taxon>
        <taxon>Viridiplantae</taxon>
        <taxon>Streptophyta</taxon>
        <taxon>Embryophyta</taxon>
        <taxon>Tracheophyta</taxon>
        <taxon>Spermatophyta</taxon>
        <taxon>Magnoliopsida</taxon>
        <taxon>eudicotyledons</taxon>
        <taxon>Gunneridae</taxon>
        <taxon>Pentapetalae</taxon>
        <taxon>rosids</taxon>
        <taxon>fabids</taxon>
        <taxon>Rosales</taxon>
        <taxon>Rosaceae</taxon>
        <taxon>Amygdaloideae</taxon>
        <taxon>Maleae</taxon>
        <taxon>Pyrus</taxon>
    </lineage>
</organism>
<evidence type="ECO:0000313" key="2">
    <source>
        <dbReference type="EMBL" id="KAB2625519.1"/>
    </source>
</evidence>
<accession>A0A5N5HBZ8</accession>
<feature type="region of interest" description="Disordered" evidence="1">
    <location>
        <begin position="330"/>
        <end position="369"/>
    </location>
</feature>
<reference evidence="3" key="2">
    <citation type="submission" date="2019-10" db="EMBL/GenBank/DDBJ databases">
        <title>A de novo genome assembly of a pear dwarfing rootstock.</title>
        <authorList>
            <person name="Wang F."/>
            <person name="Wang J."/>
            <person name="Li S."/>
            <person name="Zhang Y."/>
            <person name="Fang M."/>
            <person name="Ma L."/>
            <person name="Zhao Y."/>
            <person name="Jiang S."/>
        </authorList>
    </citation>
    <scope>NUCLEOTIDE SEQUENCE [LARGE SCALE GENOMIC DNA]</scope>
</reference>
<dbReference type="Proteomes" id="UP000327157">
    <property type="component" value="Chromosome 16"/>
</dbReference>
<gene>
    <name evidence="2" type="ORF">D8674_017179</name>
</gene>
<reference evidence="2 3" key="1">
    <citation type="submission" date="2019-09" db="EMBL/GenBank/DDBJ databases">
        <authorList>
            <person name="Ou C."/>
        </authorList>
    </citation>
    <scope>NUCLEOTIDE SEQUENCE [LARGE SCALE GENOMIC DNA]</scope>
    <source>
        <strain evidence="2">S2</strain>
        <tissue evidence="2">Leaf</tissue>
    </source>
</reference>
<comment type="caution">
    <text evidence="2">The sequence shown here is derived from an EMBL/GenBank/DDBJ whole genome shotgun (WGS) entry which is preliminary data.</text>
</comment>
<dbReference type="AlphaFoldDB" id="A0A5N5HBZ8"/>
<keyword evidence="3" id="KW-1185">Reference proteome</keyword>
<sequence>MANGIYELIMLSKVTMIAKLELLTTTLLFWNNGTNTFNFRMGPMPLGRCVDITHDWSSLSNSTTESLSASKSITRVAYTPSTFKSYGTRYTWFSDHIFQDAFGEDANSLCKEKFAVTKAARREAESSQAVGDTRNISKLFGESEADARPEVETRVPKRAKVTVVKSSESEPEEQPQPRLTLLGPRATPTKKRTRPPSIKKLAPIPTERQLGGEVQLEDKAVLDTILEELTDTKGEGISQLKVSSPPTRVVHLSPYQAYPLNAKVEASTSQVRANFSFYLFNSSFSRSGDSHFPVQPKDWGDSSLVHEATKQPPTTFGEPIVPEIPMVSEVTSSQAPHAASRASPSSSPKATATTEVPSPTTQCSAQASGVIGIPIPRSKKTAVIATSTFRPPHSLPTEASGGAGMMPPLLVSILATVSLPKLVIEFEQIQTRLRFPRRLFEP</sequence>
<proteinExistence type="predicted"/>
<name>A0A5N5HBZ8_9ROSA</name>